<dbReference type="EMBL" id="JAUPFM010000013">
    <property type="protein sequence ID" value="KAK2833128.1"/>
    <property type="molecule type" value="Genomic_DNA"/>
</dbReference>
<sequence>MAKNINTRMSTMTEKNRERRCGCEEDKQRRRRQHYRRCKESGKIGTVREQTARRAAPPSLLLISRTKHKSGVRIGNKIKRMMDIQTETNISTDRRTERQADKQTDRKRRTDSESRAGMQKKRWVQGLTGQIREQEQNQEKAAGGDMKWH</sequence>
<feature type="compositionally biased region" description="Basic and acidic residues" evidence="1">
    <location>
        <begin position="92"/>
        <end position="114"/>
    </location>
</feature>
<feature type="compositionally biased region" description="Polar residues" evidence="1">
    <location>
        <begin position="1"/>
        <end position="13"/>
    </location>
</feature>
<proteinExistence type="predicted"/>
<name>A0AA88M8S5_CHASR</name>
<feature type="region of interest" description="Disordered" evidence="1">
    <location>
        <begin position="1"/>
        <end position="149"/>
    </location>
</feature>
<dbReference type="Proteomes" id="UP001187415">
    <property type="component" value="Unassembled WGS sequence"/>
</dbReference>
<comment type="caution">
    <text evidence="2">The sequence shown here is derived from an EMBL/GenBank/DDBJ whole genome shotgun (WGS) entry which is preliminary data.</text>
</comment>
<dbReference type="AlphaFoldDB" id="A0AA88M8S5"/>
<gene>
    <name evidence="2" type="ORF">Q5P01_017017</name>
</gene>
<accession>A0AA88M8S5</accession>
<keyword evidence="3" id="KW-1185">Reference proteome</keyword>
<evidence type="ECO:0000256" key="1">
    <source>
        <dbReference type="SAM" id="MobiDB-lite"/>
    </source>
</evidence>
<feature type="compositionally biased region" description="Basic and acidic residues" evidence="1">
    <location>
        <begin position="14"/>
        <end position="28"/>
    </location>
</feature>
<evidence type="ECO:0000313" key="3">
    <source>
        <dbReference type="Proteomes" id="UP001187415"/>
    </source>
</evidence>
<reference evidence="2" key="1">
    <citation type="submission" date="2023-07" db="EMBL/GenBank/DDBJ databases">
        <title>Chromosome-level Genome Assembly of Striped Snakehead (Channa striata).</title>
        <authorList>
            <person name="Liu H."/>
        </authorList>
    </citation>
    <scope>NUCLEOTIDE SEQUENCE</scope>
    <source>
        <strain evidence="2">Gz</strain>
        <tissue evidence="2">Muscle</tissue>
    </source>
</reference>
<evidence type="ECO:0000313" key="2">
    <source>
        <dbReference type="EMBL" id="KAK2833128.1"/>
    </source>
</evidence>
<protein>
    <submittedName>
        <fullName evidence="2">Uncharacterized protein</fullName>
    </submittedName>
</protein>
<organism evidence="2 3">
    <name type="scientific">Channa striata</name>
    <name type="common">Snakehead murrel</name>
    <name type="synonym">Ophicephalus striatus</name>
    <dbReference type="NCBI Taxonomy" id="64152"/>
    <lineage>
        <taxon>Eukaryota</taxon>
        <taxon>Metazoa</taxon>
        <taxon>Chordata</taxon>
        <taxon>Craniata</taxon>
        <taxon>Vertebrata</taxon>
        <taxon>Euteleostomi</taxon>
        <taxon>Actinopterygii</taxon>
        <taxon>Neopterygii</taxon>
        <taxon>Teleostei</taxon>
        <taxon>Neoteleostei</taxon>
        <taxon>Acanthomorphata</taxon>
        <taxon>Anabantaria</taxon>
        <taxon>Anabantiformes</taxon>
        <taxon>Channoidei</taxon>
        <taxon>Channidae</taxon>
        <taxon>Channa</taxon>
    </lineage>
</organism>
<feature type="compositionally biased region" description="Basic residues" evidence="1">
    <location>
        <begin position="65"/>
        <end position="79"/>
    </location>
</feature>